<evidence type="ECO:0000256" key="3">
    <source>
        <dbReference type="ARBA" id="ARBA00022723"/>
    </source>
</evidence>
<comment type="caution">
    <text evidence="10">The sequence shown here is derived from an EMBL/GenBank/DDBJ whole genome shotgun (WGS) entry which is preliminary data.</text>
</comment>
<dbReference type="InterPro" id="IPR036915">
    <property type="entry name" value="Cyclin-like_sf"/>
</dbReference>
<proteinExistence type="inferred from homology"/>
<dbReference type="Gene3D" id="1.10.472.170">
    <property type="match status" value="1"/>
</dbReference>
<dbReference type="OrthoDB" id="2527864at2759"/>
<feature type="region of interest" description="Disordered" evidence="9">
    <location>
        <begin position="529"/>
        <end position="614"/>
    </location>
</feature>
<name>A0A8H5G423_9AGAR</name>
<evidence type="ECO:0000256" key="2">
    <source>
        <dbReference type="ARBA" id="ARBA00010857"/>
    </source>
</evidence>
<reference evidence="10 11" key="1">
    <citation type="journal article" date="2020" name="ISME J.">
        <title>Uncovering the hidden diversity of litter-decomposition mechanisms in mushroom-forming fungi.</title>
        <authorList>
            <person name="Floudas D."/>
            <person name="Bentzer J."/>
            <person name="Ahren D."/>
            <person name="Johansson T."/>
            <person name="Persson P."/>
            <person name="Tunlid A."/>
        </authorList>
    </citation>
    <scope>NUCLEOTIDE SEQUENCE [LARGE SCALE GENOMIC DNA]</scope>
    <source>
        <strain evidence="10 11">CBS 146.42</strain>
    </source>
</reference>
<evidence type="ECO:0000256" key="9">
    <source>
        <dbReference type="SAM" id="MobiDB-lite"/>
    </source>
</evidence>
<evidence type="ECO:0000256" key="8">
    <source>
        <dbReference type="ARBA" id="ARBA00023242"/>
    </source>
</evidence>
<dbReference type="PANTHER" id="PTHR11618:SF4">
    <property type="entry name" value="TRANSCRIPTION FACTOR IIIB 90 KDA SUBUNIT"/>
    <property type="match status" value="1"/>
</dbReference>
<evidence type="ECO:0000313" key="10">
    <source>
        <dbReference type="EMBL" id="KAF5358054.1"/>
    </source>
</evidence>
<accession>A0A8H5G423</accession>
<dbReference type="GO" id="GO:0097550">
    <property type="term" value="C:transcription preinitiation complex"/>
    <property type="evidence" value="ECO:0007669"/>
    <property type="project" value="TreeGrafter"/>
</dbReference>
<sequence length="614" mass="67420">MSQSCPECGGATTWDDTVGSAVCTSCGTLTDPSQSVLTSQYDFPESTVRSNTSWDINLGKRTRFSNWTLADQGKEARDKRNSLAIAGFIESLARSFNATGLSPRAINIFRQAKEAIHFRWGRKAKLVAGACLAIALRESNRPDCLRDISFLLEEPYSALSRAYSSVTSALNISLSRVEISSYIPILHQHASSLLAGAPNLLPQGLIQELSSVSFHAVSNTATSLCDILARVGTPSVIRSPTASIACAIFILSLESERRNNIKHLAPLTQALGTRLNVGKGAVMTCYKAAQDTLASLAENVPWLDKYNSKNGRAKVAKRNVVARATKDIVTFYNDSWKEIKKPNFDIICGNDTQLHDRDGFLDDEGHFPPPKRRKAHHKVAMRFLLNPVTGPLPNTTPSSSLDTTKTLTPQSIYPLLTYYLSAHSSSQKPTRLQLLAAVRGGADEISDSELFEANEMESLLRSEEEVKVMAHLYDWGNDKEATCDPEAASISFSSSSSQTRDINQDHIRAQERRSRINFDALARLLNDEDAQDDQPLNGLLGFGYDSDAADAPDPSEPEDEPQDNPPPPHEPRPSSLSFNPTMFSDEEIIVDGWRPTSPGGGTTTGDDWYDEVYY</sequence>
<evidence type="ECO:0000256" key="5">
    <source>
        <dbReference type="ARBA" id="ARBA00022833"/>
    </source>
</evidence>
<protein>
    <recommendedName>
        <fullName evidence="12">B-related factor 1</fullName>
    </recommendedName>
</protein>
<evidence type="ECO:0000256" key="1">
    <source>
        <dbReference type="ARBA" id="ARBA00004123"/>
    </source>
</evidence>
<dbReference type="SUPFAM" id="SSF47954">
    <property type="entry name" value="Cyclin-like"/>
    <property type="match status" value="1"/>
</dbReference>
<feature type="region of interest" description="Disordered" evidence="9">
    <location>
        <begin position="488"/>
        <end position="508"/>
    </location>
</feature>
<dbReference type="GO" id="GO:0000126">
    <property type="term" value="C:transcription factor TFIIIB complex"/>
    <property type="evidence" value="ECO:0007669"/>
    <property type="project" value="TreeGrafter"/>
</dbReference>
<dbReference type="GO" id="GO:0000995">
    <property type="term" value="F:RNA polymerase III general transcription initiation factor activity"/>
    <property type="evidence" value="ECO:0007669"/>
    <property type="project" value="TreeGrafter"/>
</dbReference>
<keyword evidence="11" id="KW-1185">Reference proteome</keyword>
<evidence type="ECO:0008006" key="12">
    <source>
        <dbReference type="Google" id="ProtNLM"/>
    </source>
</evidence>
<dbReference type="GO" id="GO:0008270">
    <property type="term" value="F:zinc ion binding"/>
    <property type="evidence" value="ECO:0007669"/>
    <property type="project" value="UniProtKB-KW"/>
</dbReference>
<dbReference type="CDD" id="cd00043">
    <property type="entry name" value="CYCLIN_SF"/>
    <property type="match status" value="1"/>
</dbReference>
<organism evidence="10 11">
    <name type="scientific">Leucocoprinus leucothites</name>
    <dbReference type="NCBI Taxonomy" id="201217"/>
    <lineage>
        <taxon>Eukaryota</taxon>
        <taxon>Fungi</taxon>
        <taxon>Dikarya</taxon>
        <taxon>Basidiomycota</taxon>
        <taxon>Agaricomycotina</taxon>
        <taxon>Agaricomycetes</taxon>
        <taxon>Agaricomycetidae</taxon>
        <taxon>Agaricales</taxon>
        <taxon>Agaricineae</taxon>
        <taxon>Agaricaceae</taxon>
        <taxon>Leucocoprinus</taxon>
    </lineage>
</organism>
<keyword evidence="5" id="KW-0862">Zinc</keyword>
<comment type="subcellular location">
    <subcellularLocation>
        <location evidence="1">Nucleus</location>
    </subcellularLocation>
</comment>
<feature type="compositionally biased region" description="Acidic residues" evidence="9">
    <location>
        <begin position="547"/>
        <end position="562"/>
    </location>
</feature>
<evidence type="ECO:0000256" key="4">
    <source>
        <dbReference type="ARBA" id="ARBA00022771"/>
    </source>
</evidence>
<dbReference type="GO" id="GO:0070897">
    <property type="term" value="P:transcription preinitiation complex assembly"/>
    <property type="evidence" value="ECO:0007669"/>
    <property type="project" value="InterPro"/>
</dbReference>
<keyword evidence="7" id="KW-0804">Transcription</keyword>
<evidence type="ECO:0000256" key="7">
    <source>
        <dbReference type="ARBA" id="ARBA00023163"/>
    </source>
</evidence>
<keyword evidence="6" id="KW-0805">Transcription regulation</keyword>
<comment type="similarity">
    <text evidence="2">Belongs to the TFIIB family.</text>
</comment>
<keyword evidence="3" id="KW-0479">Metal-binding</keyword>
<dbReference type="AlphaFoldDB" id="A0A8H5G423"/>
<dbReference type="InterPro" id="IPR000812">
    <property type="entry name" value="TFIIB"/>
</dbReference>
<gene>
    <name evidence="10" type="ORF">D9756_001916</name>
</gene>
<dbReference type="Proteomes" id="UP000559027">
    <property type="component" value="Unassembled WGS sequence"/>
</dbReference>
<evidence type="ECO:0000313" key="11">
    <source>
        <dbReference type="Proteomes" id="UP000559027"/>
    </source>
</evidence>
<dbReference type="EMBL" id="JAACJO010000005">
    <property type="protein sequence ID" value="KAF5358054.1"/>
    <property type="molecule type" value="Genomic_DNA"/>
</dbReference>
<keyword evidence="4" id="KW-0863">Zinc-finger</keyword>
<keyword evidence="8" id="KW-0539">Nucleus</keyword>
<dbReference type="PANTHER" id="PTHR11618">
    <property type="entry name" value="TRANSCRIPTION INITIATION FACTOR IIB-RELATED"/>
    <property type="match status" value="1"/>
</dbReference>
<evidence type="ECO:0000256" key="6">
    <source>
        <dbReference type="ARBA" id="ARBA00023015"/>
    </source>
</evidence>
<dbReference type="GO" id="GO:0005634">
    <property type="term" value="C:nucleus"/>
    <property type="evidence" value="ECO:0007669"/>
    <property type="project" value="UniProtKB-SubCell"/>
</dbReference>
<dbReference type="GO" id="GO:0001006">
    <property type="term" value="F:RNA polymerase III type 3 promoter sequence-specific DNA binding"/>
    <property type="evidence" value="ECO:0007669"/>
    <property type="project" value="TreeGrafter"/>
</dbReference>